<dbReference type="STRING" id="560819.SAMN05428998_13924"/>
<accession>A0A1Y6CP48</accession>
<dbReference type="PANTHER" id="PTHR42685:SF22">
    <property type="entry name" value="CONDITIONED MEDIUM FACTOR RECEPTOR 1"/>
    <property type="match status" value="1"/>
</dbReference>
<dbReference type="GO" id="GO:0071949">
    <property type="term" value="F:FAD binding"/>
    <property type="evidence" value="ECO:0007669"/>
    <property type="project" value="InterPro"/>
</dbReference>
<dbReference type="Gene3D" id="3.50.50.60">
    <property type="entry name" value="FAD/NAD(P)-binding domain"/>
    <property type="match status" value="1"/>
</dbReference>
<dbReference type="Proteomes" id="UP000192917">
    <property type="component" value="Unassembled WGS sequence"/>
</dbReference>
<feature type="domain" description="FAD-binding" evidence="1">
    <location>
        <begin position="2"/>
        <end position="171"/>
    </location>
</feature>
<gene>
    <name evidence="2" type="ORF">SAMN05428998_13924</name>
</gene>
<dbReference type="PRINTS" id="PR00368">
    <property type="entry name" value="FADPNR"/>
</dbReference>
<dbReference type="AlphaFoldDB" id="A0A1Y6CP48"/>
<organism evidence="2 3">
    <name type="scientific">Tistlia consotensis USBA 355</name>
    <dbReference type="NCBI Taxonomy" id="560819"/>
    <lineage>
        <taxon>Bacteria</taxon>
        <taxon>Pseudomonadati</taxon>
        <taxon>Pseudomonadota</taxon>
        <taxon>Alphaproteobacteria</taxon>
        <taxon>Rhodospirillales</taxon>
        <taxon>Rhodovibrionaceae</taxon>
        <taxon>Tistlia</taxon>
    </lineage>
</organism>
<name>A0A1Y6CP48_9PROT</name>
<evidence type="ECO:0000259" key="1">
    <source>
        <dbReference type="Pfam" id="PF01494"/>
    </source>
</evidence>
<dbReference type="SUPFAM" id="SSF51905">
    <property type="entry name" value="FAD/NAD(P)-binding domain"/>
    <property type="match status" value="1"/>
</dbReference>
<evidence type="ECO:0000313" key="3">
    <source>
        <dbReference type="Proteomes" id="UP000192917"/>
    </source>
</evidence>
<dbReference type="PANTHER" id="PTHR42685">
    <property type="entry name" value="GERANYLGERANYL DIPHOSPHATE REDUCTASE"/>
    <property type="match status" value="1"/>
</dbReference>
<evidence type="ECO:0000313" key="2">
    <source>
        <dbReference type="EMBL" id="SMF78930.1"/>
    </source>
</evidence>
<dbReference type="RefSeq" id="WP_159460358.1">
    <property type="nucleotide sequence ID" value="NZ_FWZX01000039.1"/>
</dbReference>
<proteinExistence type="predicted"/>
<dbReference type="InterPro" id="IPR036188">
    <property type="entry name" value="FAD/NAD-bd_sf"/>
</dbReference>
<protein>
    <submittedName>
        <fullName evidence="2">Dehydrogenase (Flavoprotein)</fullName>
    </submittedName>
</protein>
<sequence>MAVIGAGPAGCAAACALAAEKVRTIVFEQGARGRDKPCGDGFTAPALRALEAMGAGIVPALTPKAEFQAIGLGIRRLSTSGMRVGPGDGYVMRRRHFDRIFQTWIGTLSGVQIRFETTVLDITEERSGLDGRGIAVSFREKAEGTMRTIRCDGVIVATGAQSKLSRKFDLDGAPEIGSALSLYVPEKAGELEMRFDAREGYFWRFPVSGSESNVGICGAGVPKNRLLDRLFRYVDPAFRTGGRSRGGVVPLWNGRSSVRHDESGILSCGDAAGLADPDTGEGLSMALISGQRAGLAMAAFVAGVPPTTALSDYSRDLDATLRSFYRPTARWRLLWRGHAFVARTLFD</sequence>
<keyword evidence="3" id="KW-1185">Reference proteome</keyword>
<reference evidence="2 3" key="1">
    <citation type="submission" date="2017-04" db="EMBL/GenBank/DDBJ databases">
        <authorList>
            <person name="Afonso C.L."/>
            <person name="Miller P.J."/>
            <person name="Scott M.A."/>
            <person name="Spackman E."/>
            <person name="Goraichik I."/>
            <person name="Dimitrov K.M."/>
            <person name="Suarez D.L."/>
            <person name="Swayne D.E."/>
        </authorList>
    </citation>
    <scope>NUCLEOTIDE SEQUENCE [LARGE SCALE GENOMIC DNA]</scope>
    <source>
        <strain evidence="2 3">USBA 355</strain>
    </source>
</reference>
<dbReference type="InterPro" id="IPR002938">
    <property type="entry name" value="FAD-bd"/>
</dbReference>
<dbReference type="InterPro" id="IPR050407">
    <property type="entry name" value="Geranylgeranyl_reductase"/>
</dbReference>
<dbReference type="Pfam" id="PF01494">
    <property type="entry name" value="FAD_binding_3"/>
    <property type="match status" value="1"/>
</dbReference>
<dbReference type="EMBL" id="FWZX01000039">
    <property type="protein sequence ID" value="SMF78930.1"/>
    <property type="molecule type" value="Genomic_DNA"/>
</dbReference>